<dbReference type="Proteomes" id="UP000697710">
    <property type="component" value="Unassembled WGS sequence"/>
</dbReference>
<sequence>MYREHKLVASEPMGRNMHLWQYGHFGPPLLVFPSAAGMAHEWEAHGMVEALQDWLDQGKLKLYCIESNVAEAWTRKESDPNWRIQRHQTYERFLIDELVPFIRKDCDTPDIAIGVTGTSLGAFYSMNACLKYPEAFRYALCLSGRYDIRWMTDGFYNHDVYLSNPLDYVRNLNGDHLESIRRNVHAVLVCGQGRWEDGNIEDTQAMAHALGQQGISHELDLWGHDVDHQWDWWKKQARYHLERRFVG</sequence>
<comment type="caution">
    <text evidence="1">The sequence shown here is derived from an EMBL/GenBank/DDBJ whole genome shotgun (WGS) entry which is preliminary data.</text>
</comment>
<dbReference type="AlphaFoldDB" id="A0A956LZK6"/>
<dbReference type="Pfam" id="PF00756">
    <property type="entry name" value="Esterase"/>
    <property type="match status" value="1"/>
</dbReference>
<evidence type="ECO:0008006" key="3">
    <source>
        <dbReference type="Google" id="ProtNLM"/>
    </source>
</evidence>
<reference evidence="1" key="1">
    <citation type="submission" date="2020-04" db="EMBL/GenBank/DDBJ databases">
        <authorList>
            <person name="Zhang T."/>
        </authorList>
    </citation>
    <scope>NUCLEOTIDE SEQUENCE</scope>
    <source>
        <strain evidence="1">HKST-UBA01</strain>
    </source>
</reference>
<dbReference type="SUPFAM" id="SSF53474">
    <property type="entry name" value="alpha/beta-Hydrolases"/>
    <property type="match status" value="1"/>
</dbReference>
<reference evidence="1" key="2">
    <citation type="journal article" date="2021" name="Microbiome">
        <title>Successional dynamics and alternative stable states in a saline activated sludge microbial community over 9 years.</title>
        <authorList>
            <person name="Wang Y."/>
            <person name="Ye J."/>
            <person name="Ju F."/>
            <person name="Liu L."/>
            <person name="Boyd J.A."/>
            <person name="Deng Y."/>
            <person name="Parks D.H."/>
            <person name="Jiang X."/>
            <person name="Yin X."/>
            <person name="Woodcroft B.J."/>
            <person name="Tyson G.W."/>
            <person name="Hugenholtz P."/>
            <person name="Polz M.F."/>
            <person name="Zhang T."/>
        </authorList>
    </citation>
    <scope>NUCLEOTIDE SEQUENCE</scope>
    <source>
        <strain evidence="1">HKST-UBA01</strain>
    </source>
</reference>
<dbReference type="Gene3D" id="3.40.50.1820">
    <property type="entry name" value="alpha/beta hydrolase"/>
    <property type="match status" value="1"/>
</dbReference>
<dbReference type="PANTHER" id="PTHR48098">
    <property type="entry name" value="ENTEROCHELIN ESTERASE-RELATED"/>
    <property type="match status" value="1"/>
</dbReference>
<evidence type="ECO:0000313" key="2">
    <source>
        <dbReference type="Proteomes" id="UP000697710"/>
    </source>
</evidence>
<accession>A0A956LZK6</accession>
<protein>
    <recommendedName>
        <fullName evidence="3">Esterase</fullName>
    </recommendedName>
</protein>
<dbReference type="PANTHER" id="PTHR48098:SF3">
    <property type="entry name" value="IRON(III) ENTEROBACTIN ESTERASE"/>
    <property type="match status" value="1"/>
</dbReference>
<proteinExistence type="predicted"/>
<dbReference type="InterPro" id="IPR000801">
    <property type="entry name" value="Esterase-like"/>
</dbReference>
<dbReference type="InterPro" id="IPR029058">
    <property type="entry name" value="AB_hydrolase_fold"/>
</dbReference>
<name>A0A956LZK6_UNCEI</name>
<dbReference type="EMBL" id="JAGQHR010000403">
    <property type="protein sequence ID" value="MCA9728509.1"/>
    <property type="molecule type" value="Genomic_DNA"/>
</dbReference>
<gene>
    <name evidence="1" type="ORF">KC729_12545</name>
</gene>
<dbReference type="InterPro" id="IPR050583">
    <property type="entry name" value="Mycobacterial_A85_antigen"/>
</dbReference>
<organism evidence="1 2">
    <name type="scientific">Eiseniibacteriota bacterium</name>
    <dbReference type="NCBI Taxonomy" id="2212470"/>
    <lineage>
        <taxon>Bacteria</taxon>
        <taxon>Candidatus Eiseniibacteriota</taxon>
    </lineage>
</organism>
<evidence type="ECO:0000313" key="1">
    <source>
        <dbReference type="EMBL" id="MCA9728509.1"/>
    </source>
</evidence>